<accession>A0AAF0XBN6</accession>
<dbReference type="Proteomes" id="UP000077755">
    <property type="component" value="Chromosome 6"/>
</dbReference>
<dbReference type="PANTHER" id="PTHR36310">
    <property type="entry name" value="CYCLIN-DEPENDENT PROTEIN KINASE INHIBITOR SMR11"/>
    <property type="match status" value="1"/>
</dbReference>
<evidence type="ECO:0000313" key="1">
    <source>
        <dbReference type="EMBL" id="WOH03361.1"/>
    </source>
</evidence>
<reference evidence="1" key="1">
    <citation type="journal article" date="2016" name="Nat. Genet.">
        <title>A high-quality carrot genome assembly provides new insights into carotenoid accumulation and asterid genome evolution.</title>
        <authorList>
            <person name="Iorizzo M."/>
            <person name="Ellison S."/>
            <person name="Senalik D."/>
            <person name="Zeng P."/>
            <person name="Satapoomin P."/>
            <person name="Huang J."/>
            <person name="Bowman M."/>
            <person name="Iovene M."/>
            <person name="Sanseverino W."/>
            <person name="Cavagnaro P."/>
            <person name="Yildiz M."/>
            <person name="Macko-Podgorni A."/>
            <person name="Moranska E."/>
            <person name="Grzebelus E."/>
            <person name="Grzebelus D."/>
            <person name="Ashrafi H."/>
            <person name="Zheng Z."/>
            <person name="Cheng S."/>
            <person name="Spooner D."/>
            <person name="Van Deynze A."/>
            <person name="Simon P."/>
        </authorList>
    </citation>
    <scope>NUCLEOTIDE SEQUENCE</scope>
    <source>
        <tissue evidence="1">Leaf</tissue>
    </source>
</reference>
<protein>
    <submittedName>
        <fullName evidence="1">Uncharacterized protein</fullName>
    </submittedName>
</protein>
<dbReference type="AlphaFoldDB" id="A0AAF0XBN6"/>
<dbReference type="InterPro" id="IPR038971">
    <property type="entry name" value="SMR11/SMR16"/>
</dbReference>
<sequence>MAPRGSKCSQEARSSDARSIRFGSSVKVMMDEFNESESEDIEERLLKFMYEDLLGVIVSEQVYSVQHDTCLDEVLPKHVILDGFTTPEPLLTGIAETCPPAPVKSARRAVNIEGSLCRKLDF</sequence>
<keyword evidence="2" id="KW-1185">Reference proteome</keyword>
<dbReference type="PANTHER" id="PTHR36310:SF1">
    <property type="entry name" value="CYCLIN-DEPENDENT PROTEIN KINASE INHIBITOR SMR11"/>
    <property type="match status" value="1"/>
</dbReference>
<name>A0AAF0XBN6_DAUCS</name>
<proteinExistence type="predicted"/>
<reference evidence="1" key="2">
    <citation type="submission" date="2022-03" db="EMBL/GenBank/DDBJ databases">
        <title>Draft title - Genomic analysis of global carrot germplasm unveils the trajectory of domestication and the origin of high carotenoid orange carrot.</title>
        <authorList>
            <person name="Iorizzo M."/>
            <person name="Ellison S."/>
            <person name="Senalik D."/>
            <person name="Macko-Podgorni A."/>
            <person name="Grzebelus D."/>
            <person name="Bostan H."/>
            <person name="Rolling W."/>
            <person name="Curaba J."/>
            <person name="Simon P."/>
        </authorList>
    </citation>
    <scope>NUCLEOTIDE SEQUENCE</scope>
    <source>
        <tissue evidence="1">Leaf</tissue>
    </source>
</reference>
<gene>
    <name evidence="1" type="ORF">DCAR_0622758</name>
</gene>
<evidence type="ECO:0000313" key="2">
    <source>
        <dbReference type="Proteomes" id="UP000077755"/>
    </source>
</evidence>
<dbReference type="EMBL" id="CP093348">
    <property type="protein sequence ID" value="WOH03361.1"/>
    <property type="molecule type" value="Genomic_DNA"/>
</dbReference>
<organism evidence="1 2">
    <name type="scientific">Daucus carota subsp. sativus</name>
    <name type="common">Carrot</name>
    <dbReference type="NCBI Taxonomy" id="79200"/>
    <lineage>
        <taxon>Eukaryota</taxon>
        <taxon>Viridiplantae</taxon>
        <taxon>Streptophyta</taxon>
        <taxon>Embryophyta</taxon>
        <taxon>Tracheophyta</taxon>
        <taxon>Spermatophyta</taxon>
        <taxon>Magnoliopsida</taxon>
        <taxon>eudicotyledons</taxon>
        <taxon>Gunneridae</taxon>
        <taxon>Pentapetalae</taxon>
        <taxon>asterids</taxon>
        <taxon>campanulids</taxon>
        <taxon>Apiales</taxon>
        <taxon>Apiaceae</taxon>
        <taxon>Apioideae</taxon>
        <taxon>Scandiceae</taxon>
        <taxon>Daucinae</taxon>
        <taxon>Daucus</taxon>
        <taxon>Daucus sect. Daucus</taxon>
    </lineage>
</organism>